<proteinExistence type="predicted"/>
<feature type="region of interest" description="Disordered" evidence="1">
    <location>
        <begin position="1"/>
        <end position="24"/>
    </location>
</feature>
<evidence type="ECO:0000256" key="1">
    <source>
        <dbReference type="SAM" id="MobiDB-lite"/>
    </source>
</evidence>
<evidence type="ECO:0008006" key="4">
    <source>
        <dbReference type="Google" id="ProtNLM"/>
    </source>
</evidence>
<evidence type="ECO:0000313" key="2">
    <source>
        <dbReference type="EMBL" id="MBB3103162.1"/>
    </source>
</evidence>
<dbReference type="AlphaFoldDB" id="A0A839T193"/>
<reference evidence="2 3" key="1">
    <citation type="submission" date="2020-08" db="EMBL/GenBank/DDBJ databases">
        <title>Genomic Encyclopedia of Type Strains, Phase III (KMG-III): the genomes of soil and plant-associated and newly described type strains.</title>
        <authorList>
            <person name="Whitman W."/>
        </authorList>
    </citation>
    <scope>NUCLEOTIDE SEQUENCE [LARGE SCALE GENOMIC DNA]</scope>
    <source>
        <strain evidence="2 3">CECT 4462</strain>
    </source>
</reference>
<evidence type="ECO:0000313" key="3">
    <source>
        <dbReference type="Proteomes" id="UP000549250"/>
    </source>
</evidence>
<dbReference type="RefSeq" id="WP_183166110.1">
    <property type="nucleotide sequence ID" value="NZ_JACHXI010000005.1"/>
</dbReference>
<gene>
    <name evidence="2" type="ORF">FHR87_001557</name>
</gene>
<organism evidence="2 3">
    <name type="scientific">Azomonas macrocytogenes</name>
    <name type="common">Azotobacter macrocytogenes</name>
    <dbReference type="NCBI Taxonomy" id="69962"/>
    <lineage>
        <taxon>Bacteria</taxon>
        <taxon>Pseudomonadati</taxon>
        <taxon>Pseudomonadota</taxon>
        <taxon>Gammaproteobacteria</taxon>
        <taxon>Pseudomonadales</taxon>
        <taxon>Pseudomonadaceae</taxon>
        <taxon>Azomonas</taxon>
    </lineage>
</organism>
<accession>A0A839T193</accession>
<keyword evidence="3" id="KW-1185">Reference proteome</keyword>
<protein>
    <recommendedName>
        <fullName evidence="4">YtxH domain-containing protein</fullName>
    </recommendedName>
</protein>
<dbReference type="Proteomes" id="UP000549250">
    <property type="component" value="Unassembled WGS sequence"/>
</dbReference>
<sequence length="177" mass="18069">MAKKRKKNRQPQMAYVNAPNPGAYNGGGYPPYGYGASTNGAGTMGAATDPLGVGAAGYSAYGAQSGLAAGQSVPDPRLAGVNAAGQPATAFLGAAGFDAGLLQGLPTMLRSRHTEQFLLGLLMGGAAAWVLSDEELRNKVLKTGLKLYSSVMGGLEEIKEQVADVRAELDAEQHGGS</sequence>
<dbReference type="EMBL" id="JACHXI010000005">
    <property type="protein sequence ID" value="MBB3103162.1"/>
    <property type="molecule type" value="Genomic_DNA"/>
</dbReference>
<name>A0A839T193_AZOMA</name>
<comment type="caution">
    <text evidence="2">The sequence shown here is derived from an EMBL/GenBank/DDBJ whole genome shotgun (WGS) entry which is preliminary data.</text>
</comment>